<accession>A0A0F7FJ07</accession>
<keyword evidence="3" id="KW-1185">Reference proteome</keyword>
<dbReference type="EMBL" id="CP009961">
    <property type="protein sequence ID" value="AKG39285.1"/>
    <property type="molecule type" value="Genomic_DNA"/>
</dbReference>
<feature type="domain" description="Phosphoribosyltransferase" evidence="1">
    <location>
        <begin position="3"/>
        <end position="209"/>
    </location>
</feature>
<dbReference type="SUPFAM" id="SSF53271">
    <property type="entry name" value="PRTase-like"/>
    <property type="match status" value="1"/>
</dbReference>
<dbReference type="NCBIfam" id="NF001097">
    <property type="entry name" value="PRK00129.1"/>
    <property type="match status" value="1"/>
</dbReference>
<dbReference type="HOGENOM" id="CLU_067096_2_0_2"/>
<dbReference type="STRING" id="1550241.MA03_01240"/>
<protein>
    <recommendedName>
        <fullName evidence="1">Phosphoribosyltransferase domain-containing protein</fullName>
    </recommendedName>
</protein>
<proteinExistence type="predicted"/>
<dbReference type="Proteomes" id="UP000067434">
    <property type="component" value="Chromosome"/>
</dbReference>
<dbReference type="KEGG" id="thf:MA03_01240"/>
<name>A0A0F7FJ07_9CREN</name>
<evidence type="ECO:0000313" key="3">
    <source>
        <dbReference type="Proteomes" id="UP000067434"/>
    </source>
</evidence>
<dbReference type="PATRIC" id="fig|1550241.5.peg.253"/>
<evidence type="ECO:0000259" key="1">
    <source>
        <dbReference type="Pfam" id="PF14681"/>
    </source>
</evidence>
<reference evidence="2 3" key="1">
    <citation type="journal article" date="2015" name="Stand. Genomic Sci.">
        <title>Complete genome sequence of and proposal of Thermofilum uzonense sp. nov. a novel hyperthermophilic crenarchaeon and emended description of the genus Thermofilum.</title>
        <authorList>
            <person name="Toshchakov S.V."/>
            <person name="Korzhenkov A.A."/>
            <person name="Samarov N.I."/>
            <person name="Mazunin I.O."/>
            <person name="Mozhey O.I."/>
            <person name="Shmyr I.S."/>
            <person name="Derbikova K.S."/>
            <person name="Taranov E.A."/>
            <person name="Dominova I.N."/>
            <person name="Bonch-Osmolovskaya E.A."/>
            <person name="Patrushev M.V."/>
            <person name="Podosokorskaya O.A."/>
            <person name="Kublanov I.V."/>
        </authorList>
    </citation>
    <scope>NUCLEOTIDE SEQUENCE [LARGE SCALE GENOMIC DNA]</scope>
    <source>
        <strain evidence="2 3">1807-2</strain>
    </source>
</reference>
<dbReference type="Pfam" id="PF14681">
    <property type="entry name" value="UPRTase"/>
    <property type="match status" value="1"/>
</dbReference>
<dbReference type="AlphaFoldDB" id="A0A0F7FJ07"/>
<sequence length="209" mass="23191">MKVIDTPAAKVILSRLRDKNTSKQEFRRLLFKAGFISAVEISREIPLKEYTISTPLNVETKAFRFEEISVIGVLRAALPMVWGMLEVFEEADVGFLSAKRKEAESAPPDYRMDVDISYESIPSKNAVIVIVDPMLATGSTLAKVIKRVRQKVNPSRFIVSSLISTNIGIQRILQTDPSSIIYTFAVDPQLNSKAFIVPGLGDAGDRAFN</sequence>
<dbReference type="InterPro" id="IPR029057">
    <property type="entry name" value="PRTase-like"/>
</dbReference>
<evidence type="ECO:0000313" key="2">
    <source>
        <dbReference type="EMBL" id="AKG39285.1"/>
    </source>
</evidence>
<dbReference type="CDD" id="cd06223">
    <property type="entry name" value="PRTases_typeI"/>
    <property type="match status" value="1"/>
</dbReference>
<gene>
    <name evidence="2" type="ORF">MA03_01240</name>
</gene>
<dbReference type="Gene3D" id="3.40.50.2020">
    <property type="match status" value="1"/>
</dbReference>
<dbReference type="InterPro" id="IPR000836">
    <property type="entry name" value="PRTase_dom"/>
</dbReference>
<organism evidence="2 3">
    <name type="scientific">Infirmifilum uzonense</name>
    <dbReference type="NCBI Taxonomy" id="1550241"/>
    <lineage>
        <taxon>Archaea</taxon>
        <taxon>Thermoproteota</taxon>
        <taxon>Thermoprotei</taxon>
        <taxon>Thermofilales</taxon>
        <taxon>Thermofilaceae</taxon>
        <taxon>Infirmifilum</taxon>
    </lineage>
</organism>